<feature type="transmembrane region" description="Helical" evidence="2">
    <location>
        <begin position="42"/>
        <end position="62"/>
    </location>
</feature>
<feature type="transmembrane region" description="Helical" evidence="2">
    <location>
        <begin position="282"/>
        <end position="300"/>
    </location>
</feature>
<feature type="transmembrane region" description="Helical" evidence="2">
    <location>
        <begin position="241"/>
        <end position="262"/>
    </location>
</feature>
<name>A0A4Q7ZRJ0_9ACTN</name>
<evidence type="ECO:0000256" key="2">
    <source>
        <dbReference type="SAM" id="Phobius"/>
    </source>
</evidence>
<feature type="transmembrane region" description="Helical" evidence="2">
    <location>
        <begin position="188"/>
        <end position="206"/>
    </location>
</feature>
<proteinExistence type="predicted"/>
<accession>A0A4Q7ZRJ0</accession>
<dbReference type="PANTHER" id="PTHR41771:SF1">
    <property type="entry name" value="MEMBRANE PROTEIN"/>
    <property type="match status" value="1"/>
</dbReference>
<sequence>MSQHSRVRPSRSGRHLAGASTDGQHVHAHGPLPAASRHTRRIVTAILVPAALATFVAMILLWPGHADVSGKQAGDQGGVRALGTVIAVVEQSCPPTARRQRCGSATVRVTDGPGAGTTTVVDLPDGPGAPALHIDDDIVLLHAPRALPGGPDYTVTDHQRSTPMAWMLGLTGLAILAFGRLRGVASLAGLAVSFAVLLLFIVPAIIDGSPPLLVAVVGASAIMFAALYLTHGVTVHTSVAVAGTLASLVLTGLLGAAFTAAMQLTGVAGDDDAFLAANRGDLDMRGLLLAGIVIGALGVLDDVTVTQAATVAEMAAAGPTTRLNLYRAASRIGRAHVASAVNTIVLAYAGAALPLLVLIATARQPVSQLLTSELLAQEILRSAVGTIGLVASVPITTALAAMVADLRPRPLRATT</sequence>
<gene>
    <name evidence="3" type="ORF">EV385_5371</name>
</gene>
<evidence type="ECO:0000313" key="3">
    <source>
        <dbReference type="EMBL" id="RZU53444.1"/>
    </source>
</evidence>
<evidence type="ECO:0000313" key="4">
    <source>
        <dbReference type="Proteomes" id="UP000292564"/>
    </source>
</evidence>
<dbReference type="EMBL" id="SHKY01000001">
    <property type="protein sequence ID" value="RZU53444.1"/>
    <property type="molecule type" value="Genomic_DNA"/>
</dbReference>
<keyword evidence="2" id="KW-1133">Transmembrane helix</keyword>
<feature type="transmembrane region" description="Helical" evidence="2">
    <location>
        <begin position="379"/>
        <end position="404"/>
    </location>
</feature>
<organism evidence="3 4">
    <name type="scientific">Krasilnikovia cinnamomea</name>
    <dbReference type="NCBI Taxonomy" id="349313"/>
    <lineage>
        <taxon>Bacteria</taxon>
        <taxon>Bacillati</taxon>
        <taxon>Actinomycetota</taxon>
        <taxon>Actinomycetes</taxon>
        <taxon>Micromonosporales</taxon>
        <taxon>Micromonosporaceae</taxon>
        <taxon>Krasilnikovia</taxon>
    </lineage>
</organism>
<feature type="compositionally biased region" description="Basic residues" evidence="1">
    <location>
        <begin position="1"/>
        <end position="14"/>
    </location>
</feature>
<feature type="region of interest" description="Disordered" evidence="1">
    <location>
        <begin position="1"/>
        <end position="34"/>
    </location>
</feature>
<keyword evidence="2" id="KW-0472">Membrane</keyword>
<dbReference type="InterPro" id="IPR012507">
    <property type="entry name" value="YibE_F"/>
</dbReference>
<dbReference type="AlphaFoldDB" id="A0A4Q7ZRJ0"/>
<dbReference type="PANTHER" id="PTHR41771">
    <property type="entry name" value="MEMBRANE PROTEIN-RELATED"/>
    <property type="match status" value="1"/>
</dbReference>
<keyword evidence="2" id="KW-0812">Transmembrane</keyword>
<feature type="transmembrane region" description="Helical" evidence="2">
    <location>
        <begin position="164"/>
        <end position="181"/>
    </location>
</feature>
<evidence type="ECO:0000256" key="1">
    <source>
        <dbReference type="SAM" id="MobiDB-lite"/>
    </source>
</evidence>
<reference evidence="3 4" key="1">
    <citation type="submission" date="2019-02" db="EMBL/GenBank/DDBJ databases">
        <title>Sequencing the genomes of 1000 actinobacteria strains.</title>
        <authorList>
            <person name="Klenk H.-P."/>
        </authorList>
    </citation>
    <scope>NUCLEOTIDE SEQUENCE [LARGE SCALE GENOMIC DNA]</scope>
    <source>
        <strain evidence="3 4">DSM 45162</strain>
    </source>
</reference>
<dbReference type="Pfam" id="PF07907">
    <property type="entry name" value="YibE_F"/>
    <property type="match status" value="1"/>
</dbReference>
<protein>
    <submittedName>
        <fullName evidence="3">YibE/F-like protein</fullName>
    </submittedName>
</protein>
<feature type="transmembrane region" description="Helical" evidence="2">
    <location>
        <begin position="337"/>
        <end position="359"/>
    </location>
</feature>
<dbReference type="Proteomes" id="UP000292564">
    <property type="component" value="Unassembled WGS sequence"/>
</dbReference>
<comment type="caution">
    <text evidence="3">The sequence shown here is derived from an EMBL/GenBank/DDBJ whole genome shotgun (WGS) entry which is preliminary data.</text>
</comment>
<feature type="transmembrane region" description="Helical" evidence="2">
    <location>
        <begin position="212"/>
        <end position="229"/>
    </location>
</feature>
<keyword evidence="4" id="KW-1185">Reference proteome</keyword>